<evidence type="ECO:0000313" key="5">
    <source>
        <dbReference type="EMBL" id="KAI7734045.1"/>
    </source>
</evidence>
<accession>A0AAD5C3C9</accession>
<dbReference type="PRINTS" id="PR00320">
    <property type="entry name" value="GPROTEINBRPT"/>
</dbReference>
<dbReference type="InterPro" id="IPR036322">
    <property type="entry name" value="WD40_repeat_dom_sf"/>
</dbReference>
<keyword evidence="6" id="KW-1185">Reference proteome</keyword>
<proteinExistence type="predicted"/>
<dbReference type="Gene3D" id="2.130.10.10">
    <property type="entry name" value="YVTN repeat-like/Quinoprotein amine dehydrogenase"/>
    <property type="match status" value="2"/>
</dbReference>
<evidence type="ECO:0000256" key="2">
    <source>
        <dbReference type="ARBA" id="ARBA00022737"/>
    </source>
</evidence>
<reference evidence="5" key="1">
    <citation type="submission" date="2022-06" db="EMBL/GenBank/DDBJ databases">
        <title>Uncovering the hologenomic basis of an extraordinary plant invasion.</title>
        <authorList>
            <person name="Bieker V.C."/>
            <person name="Martin M.D."/>
            <person name="Gilbert T."/>
            <person name="Hodgins K."/>
            <person name="Battlay P."/>
            <person name="Petersen B."/>
            <person name="Wilson J."/>
        </authorList>
    </citation>
    <scope>NUCLEOTIDE SEQUENCE</scope>
    <source>
        <strain evidence="5">AA19_3_7</strain>
        <tissue evidence="5">Leaf</tissue>
    </source>
</reference>
<dbReference type="EMBL" id="JAMZMK010009847">
    <property type="protein sequence ID" value="KAI7734045.1"/>
    <property type="molecule type" value="Genomic_DNA"/>
</dbReference>
<dbReference type="PROSITE" id="PS50294">
    <property type="entry name" value="WD_REPEATS_REGION"/>
    <property type="match status" value="3"/>
</dbReference>
<dbReference type="PROSITE" id="PS50082">
    <property type="entry name" value="WD_REPEATS_2"/>
    <property type="match status" value="3"/>
</dbReference>
<gene>
    <name evidence="5" type="ORF">M8C21_014849</name>
</gene>
<dbReference type="Pfam" id="PF00400">
    <property type="entry name" value="WD40"/>
    <property type="match status" value="3"/>
</dbReference>
<evidence type="ECO:0000256" key="3">
    <source>
        <dbReference type="PROSITE-ProRule" id="PRU00221"/>
    </source>
</evidence>
<evidence type="ECO:0000313" key="6">
    <source>
        <dbReference type="Proteomes" id="UP001206925"/>
    </source>
</evidence>
<evidence type="ECO:0000256" key="1">
    <source>
        <dbReference type="ARBA" id="ARBA00022574"/>
    </source>
</evidence>
<dbReference type="SMART" id="SM00320">
    <property type="entry name" value="WD40"/>
    <property type="match status" value="4"/>
</dbReference>
<sequence>MGSYCEDEEDEFFDTREVFGLMSDSDSECSPEDCSTSGFGYDYWVGNLESVDARRDRFLRFMGLNSRWLVKRDSDEEYEGGFVDEIRDVAEVILPENSTAQDEFLFRNPLLSKSMELVAYTSVKDRLRVKTVNKDETDEDDEDLRMKRSFDFSAESKPNFGSSSQQSSKEGETVSLFNRRKKVKKGWLQKLNAMARMTDKHDESVTLKPNHTVNVHTHKKKSKELSSLHATQEFSAHNGPISIIKFSHDGRYLASAGEDGSLRIWKIFEDQDPRIYEIRETEPSSIYFSTNNLSELAPIKADKEKTRKITRFGKSTELACVILPPKVFRISEKPVHQFHGHSGEILSLSWSKEGHLLSSSVDKSVRMWKLGHDECLKIFAHYNYVTCVEFNPVDDNYFISGSVDGKVRIWDVHRCQVIDWIDLGDIVTAVCYNPDGKGSIVGTLDGKCSFYDIIVVKLSADDRLQLQTQILSMSKKKWPKRITGFQFCPMDSRKVIVSSADSQEIEVQEAKCQHPSHQMENT</sequence>
<protein>
    <recommendedName>
        <fullName evidence="7">Transducin/WD40 repeat-like superfamily protein</fullName>
    </recommendedName>
</protein>
<dbReference type="PANTHER" id="PTHR14221:SF47">
    <property type="entry name" value="DYNEIN REGULATOR LIS1-RELATED"/>
    <property type="match status" value="1"/>
</dbReference>
<organism evidence="5 6">
    <name type="scientific">Ambrosia artemisiifolia</name>
    <name type="common">Common ragweed</name>
    <dbReference type="NCBI Taxonomy" id="4212"/>
    <lineage>
        <taxon>Eukaryota</taxon>
        <taxon>Viridiplantae</taxon>
        <taxon>Streptophyta</taxon>
        <taxon>Embryophyta</taxon>
        <taxon>Tracheophyta</taxon>
        <taxon>Spermatophyta</taxon>
        <taxon>Magnoliopsida</taxon>
        <taxon>eudicotyledons</taxon>
        <taxon>Gunneridae</taxon>
        <taxon>Pentapetalae</taxon>
        <taxon>asterids</taxon>
        <taxon>campanulids</taxon>
        <taxon>Asterales</taxon>
        <taxon>Asteraceae</taxon>
        <taxon>Asteroideae</taxon>
        <taxon>Heliantheae alliance</taxon>
        <taxon>Heliantheae</taxon>
        <taxon>Ambrosia</taxon>
    </lineage>
</organism>
<comment type="caution">
    <text evidence="5">The sequence shown here is derived from an EMBL/GenBank/DDBJ whole genome shotgun (WGS) entry which is preliminary data.</text>
</comment>
<feature type="repeat" description="WD" evidence="3">
    <location>
        <begin position="338"/>
        <end position="378"/>
    </location>
</feature>
<dbReference type="Proteomes" id="UP001206925">
    <property type="component" value="Unassembled WGS sequence"/>
</dbReference>
<evidence type="ECO:0008006" key="7">
    <source>
        <dbReference type="Google" id="ProtNLM"/>
    </source>
</evidence>
<evidence type="ECO:0000256" key="4">
    <source>
        <dbReference type="SAM" id="MobiDB-lite"/>
    </source>
</evidence>
<dbReference type="InterPro" id="IPR001680">
    <property type="entry name" value="WD40_rpt"/>
</dbReference>
<feature type="repeat" description="WD" evidence="3">
    <location>
        <begin position="378"/>
        <end position="412"/>
    </location>
</feature>
<dbReference type="SUPFAM" id="SSF50978">
    <property type="entry name" value="WD40 repeat-like"/>
    <property type="match status" value="1"/>
</dbReference>
<name>A0AAD5C3C9_AMBAR</name>
<dbReference type="InterPro" id="IPR040324">
    <property type="entry name" value="WDR44/Dgr2"/>
</dbReference>
<dbReference type="PANTHER" id="PTHR14221">
    <property type="entry name" value="WD REPEAT DOMAIN 44"/>
    <property type="match status" value="1"/>
</dbReference>
<dbReference type="InterPro" id="IPR020472">
    <property type="entry name" value="WD40_PAC1"/>
</dbReference>
<feature type="region of interest" description="Disordered" evidence="4">
    <location>
        <begin position="154"/>
        <end position="175"/>
    </location>
</feature>
<dbReference type="AlphaFoldDB" id="A0AAD5C3C9"/>
<keyword evidence="2" id="KW-0677">Repeat</keyword>
<feature type="repeat" description="WD" evidence="3">
    <location>
        <begin position="234"/>
        <end position="267"/>
    </location>
</feature>
<keyword evidence="1 3" id="KW-0853">WD repeat</keyword>
<dbReference type="InterPro" id="IPR015943">
    <property type="entry name" value="WD40/YVTN_repeat-like_dom_sf"/>
</dbReference>